<dbReference type="Gene3D" id="3.80.10.10">
    <property type="entry name" value="Ribonuclease Inhibitor"/>
    <property type="match status" value="1"/>
</dbReference>
<dbReference type="InterPro" id="IPR032675">
    <property type="entry name" value="LRR_dom_sf"/>
</dbReference>
<dbReference type="SMART" id="SM00364">
    <property type="entry name" value="LRR_BAC"/>
    <property type="match status" value="6"/>
</dbReference>
<feature type="domain" description="B3/B4 tRNA-binding" evidence="4">
    <location>
        <begin position="302"/>
        <end position="482"/>
    </location>
</feature>
<reference evidence="5 6" key="1">
    <citation type="submission" date="2024-01" db="EMBL/GenBank/DDBJ databases">
        <title>The genome of the rayed Mediterranean limpet Patella caerulea (Linnaeus, 1758).</title>
        <authorList>
            <person name="Anh-Thu Weber A."/>
            <person name="Halstead-Nussloch G."/>
        </authorList>
    </citation>
    <scope>NUCLEOTIDE SEQUENCE [LARGE SCALE GENOMIC DNA]</scope>
    <source>
        <strain evidence="5">AATW-2023a</strain>
        <tissue evidence="5">Whole specimen</tissue>
    </source>
</reference>
<protein>
    <recommendedName>
        <fullName evidence="4">B3/B4 tRNA-binding domain-containing protein</fullName>
    </recommendedName>
</protein>
<keyword evidence="2" id="KW-0677">Repeat</keyword>
<gene>
    <name evidence="5" type="ORF">SNE40_002626</name>
</gene>
<feature type="region of interest" description="Disordered" evidence="3">
    <location>
        <begin position="243"/>
        <end position="268"/>
    </location>
</feature>
<evidence type="ECO:0000259" key="4">
    <source>
        <dbReference type="SMART" id="SM00873"/>
    </source>
</evidence>
<dbReference type="PRINTS" id="PR00019">
    <property type="entry name" value="LEURICHRPT"/>
</dbReference>
<dbReference type="SUPFAM" id="SSF52058">
    <property type="entry name" value="L domain-like"/>
    <property type="match status" value="1"/>
</dbReference>
<organism evidence="5 6">
    <name type="scientific">Patella caerulea</name>
    <name type="common">Rayed Mediterranean limpet</name>
    <dbReference type="NCBI Taxonomy" id="87958"/>
    <lineage>
        <taxon>Eukaryota</taxon>
        <taxon>Metazoa</taxon>
        <taxon>Spiralia</taxon>
        <taxon>Lophotrochozoa</taxon>
        <taxon>Mollusca</taxon>
        <taxon>Gastropoda</taxon>
        <taxon>Patellogastropoda</taxon>
        <taxon>Patelloidea</taxon>
        <taxon>Patellidae</taxon>
        <taxon>Patella</taxon>
    </lineage>
</organism>
<dbReference type="SMART" id="SM00873">
    <property type="entry name" value="B3_4"/>
    <property type="match status" value="1"/>
</dbReference>
<dbReference type="PROSITE" id="PS51450">
    <property type="entry name" value="LRR"/>
    <property type="match status" value="2"/>
</dbReference>
<dbReference type="PANTHER" id="PTHR10947">
    <property type="entry name" value="PHENYLALANYL-TRNA SYNTHETASE BETA CHAIN AND LEUCINE-RICH REPEAT-CONTAINING PROTEIN 47"/>
    <property type="match status" value="1"/>
</dbReference>
<sequence>MSFAWPEVSTARKEKRKELTLHGADINERIESGGLDEHIFKLNLLNYLDISKTCLPNLSESIGKLTELMRLSLGNNQLTTLPPTIGNLSKLKLLDLSNNKLESLPEELSQLTHLETLNLSVNKLTRIPLIGKLAALAIFDVSYNELTELPDGISENHEYLTQIRAGHNKLTELPEDLSNLVRLTTLDVSENKLKDLPLQLCECPKLKEFNGKGNCIGERRLAKMVDQGQFKVMMTYLSAELQKQKEREGKSDKKSKSKKKKKGKDKDDEEIDLAKNMISVLRFPLEDESGVTVSVQVPVVTVRPYIVCCIVRHLNLKKSLNMFKHFITLQTRLHDTVCQKRQAATIATHDMKFIKGPLTYTAEFPQLLKITPLFKFKEVSAQKLMRDLVEEAEALRKEKKRNTISGIHKYLELLKGKVQYPCLRDASDQVISFPPITNSDKTKISDETTDILIEVTSSTSLDVCKNVMEELLKETLLLGIGRPDNTPPSTEPKEADTSEGAGATKPEKLILVVEQVKIVDHEGALKVLYPSRTDLTCDAFQVIRNYD</sequence>
<dbReference type="InterPro" id="IPR003591">
    <property type="entry name" value="Leu-rich_rpt_typical-subtyp"/>
</dbReference>
<keyword evidence="1" id="KW-0433">Leucine-rich repeat</keyword>
<keyword evidence="6" id="KW-1185">Reference proteome</keyword>
<comment type="caution">
    <text evidence="5">The sequence shown here is derived from an EMBL/GenBank/DDBJ whole genome shotgun (WGS) entry which is preliminary data.</text>
</comment>
<evidence type="ECO:0000256" key="1">
    <source>
        <dbReference type="ARBA" id="ARBA00022614"/>
    </source>
</evidence>
<dbReference type="PANTHER" id="PTHR10947:SF3">
    <property type="entry name" value="LEUCINE-RICH REPEAT-CONTAINING PROTEIN 47"/>
    <property type="match status" value="1"/>
</dbReference>
<dbReference type="Pfam" id="PF13855">
    <property type="entry name" value="LRR_8"/>
    <property type="match status" value="1"/>
</dbReference>
<evidence type="ECO:0000256" key="2">
    <source>
        <dbReference type="ARBA" id="ARBA00022737"/>
    </source>
</evidence>
<proteinExistence type="predicted"/>
<dbReference type="Gene3D" id="3.50.40.10">
    <property type="entry name" value="Phenylalanyl-trna Synthetase, Chain B, domain 3"/>
    <property type="match status" value="1"/>
</dbReference>
<dbReference type="InterPro" id="IPR055414">
    <property type="entry name" value="LRR_R13L4/SHOC2-like"/>
</dbReference>
<feature type="compositionally biased region" description="Basic and acidic residues" evidence="3">
    <location>
        <begin position="243"/>
        <end position="254"/>
    </location>
</feature>
<dbReference type="InterPro" id="IPR020825">
    <property type="entry name" value="Phe-tRNA_synthase-like_B3/B4"/>
</dbReference>
<feature type="region of interest" description="Disordered" evidence="3">
    <location>
        <begin position="479"/>
        <end position="502"/>
    </location>
</feature>
<evidence type="ECO:0000313" key="6">
    <source>
        <dbReference type="Proteomes" id="UP001347796"/>
    </source>
</evidence>
<evidence type="ECO:0000256" key="3">
    <source>
        <dbReference type="SAM" id="MobiDB-lite"/>
    </source>
</evidence>
<dbReference type="GO" id="GO:0004826">
    <property type="term" value="F:phenylalanine-tRNA ligase activity"/>
    <property type="evidence" value="ECO:0007669"/>
    <property type="project" value="InterPro"/>
</dbReference>
<dbReference type="GO" id="GO:0003723">
    <property type="term" value="F:RNA binding"/>
    <property type="evidence" value="ECO:0007669"/>
    <property type="project" value="InterPro"/>
</dbReference>
<dbReference type="EMBL" id="JAZGQO010000002">
    <property type="protein sequence ID" value="KAK6190850.1"/>
    <property type="molecule type" value="Genomic_DNA"/>
</dbReference>
<dbReference type="Proteomes" id="UP001347796">
    <property type="component" value="Unassembled WGS sequence"/>
</dbReference>
<dbReference type="InterPro" id="IPR045060">
    <property type="entry name" value="Phe-tRNA-ligase_IIc_bsu"/>
</dbReference>
<dbReference type="Pfam" id="PF23598">
    <property type="entry name" value="LRR_14"/>
    <property type="match status" value="1"/>
</dbReference>
<accession>A0AAN8Q3D5</accession>
<dbReference type="GO" id="GO:0006432">
    <property type="term" value="P:phenylalanyl-tRNA aminoacylation"/>
    <property type="evidence" value="ECO:0007669"/>
    <property type="project" value="InterPro"/>
</dbReference>
<dbReference type="InterPro" id="IPR001611">
    <property type="entry name" value="Leu-rich_rpt"/>
</dbReference>
<evidence type="ECO:0000313" key="5">
    <source>
        <dbReference type="EMBL" id="KAK6190850.1"/>
    </source>
</evidence>
<dbReference type="InterPro" id="IPR005146">
    <property type="entry name" value="B3/B4_tRNA-bd"/>
</dbReference>
<dbReference type="AlphaFoldDB" id="A0AAN8Q3D5"/>
<dbReference type="SMART" id="SM00369">
    <property type="entry name" value="LRR_TYP"/>
    <property type="match status" value="5"/>
</dbReference>
<name>A0AAN8Q3D5_PATCE</name>